<evidence type="ECO:0008006" key="4">
    <source>
        <dbReference type="Google" id="ProtNLM"/>
    </source>
</evidence>
<name>B1YB43_PYRNV</name>
<protein>
    <recommendedName>
        <fullName evidence="4">Thioredoxin-like fold domain-containing protein</fullName>
    </recommendedName>
</protein>
<dbReference type="Gene3D" id="3.40.30.10">
    <property type="entry name" value="Glutaredoxin"/>
    <property type="match status" value="1"/>
</dbReference>
<keyword evidence="1" id="KW-0472">Membrane</keyword>
<keyword evidence="3" id="KW-1185">Reference proteome</keyword>
<dbReference type="HOGENOM" id="CLU_671972_0_0_2"/>
<gene>
    <name evidence="2" type="ordered locus">Tneu_1826</name>
</gene>
<evidence type="ECO:0000313" key="2">
    <source>
        <dbReference type="EMBL" id="ACB40743.1"/>
    </source>
</evidence>
<dbReference type="CDD" id="cd02972">
    <property type="entry name" value="DsbA_family"/>
    <property type="match status" value="1"/>
</dbReference>
<evidence type="ECO:0000256" key="1">
    <source>
        <dbReference type="SAM" id="Phobius"/>
    </source>
</evidence>
<dbReference type="SUPFAM" id="SSF52833">
    <property type="entry name" value="Thioredoxin-like"/>
    <property type="match status" value="1"/>
</dbReference>
<keyword evidence="1" id="KW-1133">Transmembrane helix</keyword>
<dbReference type="STRING" id="444157.Tneu_1826"/>
<sequence>MFLNIPQGPAMNKNVIVGIVIAAVVVAIAAVALYKNPPKSAPAPPGGTPPAGTLYIYRVRVESGHAIEMTAYYAPLANGLFYGQVANQTRTYFLVKDGMINVLAQSGDNSQRATYYNKLLEICVNSTTAATVAGEKITIGSSRCTPSPNPLPAVKTFDDLLMLIQGLPGPVNGTGWVKSGVAQTPFGQATVYTNKTEVPIVVGLTAVLSYEKQVLPDGSLYSFKVQLAYGTQVAATLTYTLVNKSQITPEVRTIIEDLSVPVAAAGGGGLDILKVAEKIGMSYNGTWPAAVVFFDLECPYCARLFVHNYTLFQGHKLVLVDLVVHPEALPAHERLRCLYKNSPAEVIPTLRQLYARFLAGDSNYTSVLPQDRCPIDANAGMQLATLLAGQNVGTPMVVVVYPNGTFTTIVGYDPKAIAAALKG</sequence>
<proteinExistence type="predicted"/>
<dbReference type="AlphaFoldDB" id="B1YB43"/>
<dbReference type="InterPro" id="IPR036249">
    <property type="entry name" value="Thioredoxin-like_sf"/>
</dbReference>
<dbReference type="EMBL" id="CP001014">
    <property type="protein sequence ID" value="ACB40743.1"/>
    <property type="molecule type" value="Genomic_DNA"/>
</dbReference>
<feature type="transmembrane region" description="Helical" evidence="1">
    <location>
        <begin position="15"/>
        <end position="34"/>
    </location>
</feature>
<dbReference type="eggNOG" id="arCOG02870">
    <property type="taxonomic scope" value="Archaea"/>
</dbReference>
<accession>B1YB43</accession>
<dbReference type="Proteomes" id="UP000001694">
    <property type="component" value="Chromosome"/>
</dbReference>
<organism evidence="2 3">
    <name type="scientific">Pyrobaculum neutrophilum (strain DSM 2338 / JCM 9278 / NBRC 100436 / V24Sta)</name>
    <name type="common">Thermoproteus neutrophilus</name>
    <dbReference type="NCBI Taxonomy" id="444157"/>
    <lineage>
        <taxon>Archaea</taxon>
        <taxon>Thermoproteota</taxon>
        <taxon>Thermoprotei</taxon>
        <taxon>Thermoproteales</taxon>
        <taxon>Thermoproteaceae</taxon>
        <taxon>Pyrobaculum</taxon>
    </lineage>
</organism>
<keyword evidence="1" id="KW-0812">Transmembrane</keyword>
<dbReference type="KEGG" id="tne:Tneu_1826"/>
<evidence type="ECO:0000313" key="3">
    <source>
        <dbReference type="Proteomes" id="UP000001694"/>
    </source>
</evidence>
<reference evidence="2" key="1">
    <citation type="submission" date="2008-03" db="EMBL/GenBank/DDBJ databases">
        <title>Complete sequence of Thermoproteus neutrophilus V24Sta.</title>
        <authorList>
            <consortium name="US DOE Joint Genome Institute"/>
            <person name="Copeland A."/>
            <person name="Lucas S."/>
            <person name="Lapidus A."/>
            <person name="Glavina del Rio T."/>
            <person name="Dalin E."/>
            <person name="Tice H."/>
            <person name="Bruce D."/>
            <person name="Goodwin L."/>
            <person name="Pitluck S."/>
            <person name="Sims D."/>
            <person name="Brettin T."/>
            <person name="Detter J.C."/>
            <person name="Han C."/>
            <person name="Kuske C.R."/>
            <person name="Schmutz J."/>
            <person name="Larimer F."/>
            <person name="Land M."/>
            <person name="Hauser L."/>
            <person name="Kyrpides N."/>
            <person name="Mikhailova N."/>
            <person name="Biddle J.F."/>
            <person name="Zhang Z."/>
            <person name="Fitz-Gibbon S.T."/>
            <person name="Lowe T.M."/>
            <person name="Saltikov C."/>
            <person name="House C.H."/>
            <person name="Richardson P."/>
        </authorList>
    </citation>
    <scope>NUCLEOTIDE SEQUENCE [LARGE SCALE GENOMIC DNA]</scope>
    <source>
        <strain evidence="2">V24Sta</strain>
    </source>
</reference>